<comment type="caution">
    <text evidence="1">The sequence shown here is derived from an EMBL/GenBank/DDBJ whole genome shotgun (WGS) entry which is preliminary data.</text>
</comment>
<accession>A0A5C8I460</accession>
<dbReference type="Proteomes" id="UP000321034">
    <property type="component" value="Unassembled WGS sequence"/>
</dbReference>
<gene>
    <name evidence="1" type="ORF">FVP77_05115</name>
</gene>
<reference evidence="1 2" key="1">
    <citation type="submission" date="2019-08" db="EMBL/GenBank/DDBJ databases">
        <authorList>
            <person name="Dong K."/>
        </authorList>
    </citation>
    <scope>NUCLEOTIDE SEQUENCE [LARGE SCALE GENOMIC DNA]</scope>
    <source>
        <strain evidence="1 2">JCM14558</strain>
    </source>
</reference>
<evidence type="ECO:0000313" key="2">
    <source>
        <dbReference type="Proteomes" id="UP000321034"/>
    </source>
</evidence>
<evidence type="ECO:0000313" key="1">
    <source>
        <dbReference type="EMBL" id="TXK12834.1"/>
    </source>
</evidence>
<keyword evidence="2" id="KW-1185">Reference proteome</keyword>
<protein>
    <submittedName>
        <fullName evidence="1">Uncharacterized protein</fullName>
    </submittedName>
</protein>
<proteinExistence type="predicted"/>
<name>A0A5C8I460_9MICO</name>
<dbReference type="RefSeq" id="WP_147893540.1">
    <property type="nucleotide sequence ID" value="NZ_BAAANR010000001.1"/>
</dbReference>
<dbReference type="EMBL" id="VRSV01000001">
    <property type="protein sequence ID" value="TXK12834.1"/>
    <property type="molecule type" value="Genomic_DNA"/>
</dbReference>
<organism evidence="1 2">
    <name type="scientific">Microbacterium hatanonis</name>
    <dbReference type="NCBI Taxonomy" id="404366"/>
    <lineage>
        <taxon>Bacteria</taxon>
        <taxon>Bacillati</taxon>
        <taxon>Actinomycetota</taxon>
        <taxon>Actinomycetes</taxon>
        <taxon>Micrococcales</taxon>
        <taxon>Microbacteriaceae</taxon>
        <taxon>Microbacterium</taxon>
    </lineage>
</organism>
<sequence length="200" mass="21783">MSFFPPDPESPPFDDAPAVRSPWWTAPTDRLPVLYPASEILVTTGHLAIALAGVDVYADGAEIRIERRLRRNDAPLDEWQRMNNVFMEHWAGHGQSSAGRLRYGVVLSTGEQVISDRAFGFAGDPMSPPKGSSLVRSGGGGGGDGHSYSSNDALWLWPLPPPGSLELVLQWPALGVPETRTYLDVSSFGELAERSVPFWP</sequence>
<dbReference type="AlphaFoldDB" id="A0A5C8I460"/>
<dbReference type="OrthoDB" id="5186655at2"/>